<gene>
    <name evidence="1" type="ORF">MEUPH1_LOCUS16893</name>
</gene>
<keyword evidence="2" id="KW-1185">Reference proteome</keyword>
<dbReference type="AlphaFoldDB" id="A0AAV0X0K9"/>
<comment type="caution">
    <text evidence="1">The sequence shown here is derived from an EMBL/GenBank/DDBJ whole genome shotgun (WGS) entry which is preliminary data.</text>
</comment>
<proteinExistence type="predicted"/>
<accession>A0AAV0X0K9</accession>
<sequence length="90" mass="10481">MRLEGRGGDGSVESVGTNHVMTKIAFHFLDQPDNRHNGNRFCLVFYQQCFPKMKENRKRTDHDVGQCYMATLYEGDLDQRFYHLAACTYV</sequence>
<protein>
    <submittedName>
        <fullName evidence="1">Uncharacterized protein</fullName>
    </submittedName>
</protein>
<organism evidence="1 2">
    <name type="scientific">Macrosiphum euphorbiae</name>
    <name type="common">potato aphid</name>
    <dbReference type="NCBI Taxonomy" id="13131"/>
    <lineage>
        <taxon>Eukaryota</taxon>
        <taxon>Metazoa</taxon>
        <taxon>Ecdysozoa</taxon>
        <taxon>Arthropoda</taxon>
        <taxon>Hexapoda</taxon>
        <taxon>Insecta</taxon>
        <taxon>Pterygota</taxon>
        <taxon>Neoptera</taxon>
        <taxon>Paraneoptera</taxon>
        <taxon>Hemiptera</taxon>
        <taxon>Sternorrhyncha</taxon>
        <taxon>Aphidomorpha</taxon>
        <taxon>Aphidoidea</taxon>
        <taxon>Aphididae</taxon>
        <taxon>Macrosiphini</taxon>
        <taxon>Macrosiphum</taxon>
    </lineage>
</organism>
<evidence type="ECO:0000313" key="1">
    <source>
        <dbReference type="EMBL" id="CAI6361745.1"/>
    </source>
</evidence>
<evidence type="ECO:0000313" key="2">
    <source>
        <dbReference type="Proteomes" id="UP001160148"/>
    </source>
</evidence>
<reference evidence="1 2" key="1">
    <citation type="submission" date="2023-01" db="EMBL/GenBank/DDBJ databases">
        <authorList>
            <person name="Whitehead M."/>
        </authorList>
    </citation>
    <scope>NUCLEOTIDE SEQUENCE [LARGE SCALE GENOMIC DNA]</scope>
</reference>
<name>A0AAV0X0K9_9HEMI</name>
<dbReference type="EMBL" id="CARXXK010000003">
    <property type="protein sequence ID" value="CAI6361745.1"/>
    <property type="molecule type" value="Genomic_DNA"/>
</dbReference>
<dbReference type="Proteomes" id="UP001160148">
    <property type="component" value="Unassembled WGS sequence"/>
</dbReference>